<comment type="caution">
    <text evidence="9">The sequence shown here is derived from an EMBL/GenBank/DDBJ whole genome shotgun (WGS) entry which is preliminary data.</text>
</comment>
<evidence type="ECO:0000313" key="10">
    <source>
        <dbReference type="Proteomes" id="UP001304895"/>
    </source>
</evidence>
<comment type="similarity">
    <text evidence="1">Belongs to the CCM1 family.</text>
</comment>
<dbReference type="InterPro" id="IPR057027">
    <property type="entry name" value="TPR_mt"/>
</dbReference>
<dbReference type="InterPro" id="IPR057029">
    <property type="entry name" value="TPR_fung_2"/>
</dbReference>
<dbReference type="InterPro" id="IPR036396">
    <property type="entry name" value="Cyt_P450_sf"/>
</dbReference>
<proteinExistence type="inferred from homology"/>
<sequence length="612" mass="68655">MSTNRVVGDALWRALCPSVDAKFLFKAVESPFPFAGRQLNRIGRRGKHVSGQARAVHTSGHPLRPSAPSTHSATKQPALSMGDDSVKGLELKEAPANRHDPAEIVTATDLIRSKSQFPNTIHNAPTPVIYEALRGLRTRKDQGEKIRGFVDYLVRGRGERPNLFLYEALVTANWDTTTGSAAELKAMVYEMKGAGIEASQGFYHSALRLLAVHPDYLARVTLLRDMQERDIDLKDEGKCSVALAMLREAHYEMALEYLDQMLHDGTEIPSWFFDIFAYVLARHGFVDEALQLTYQRLERADGSITTVPLAVWHYLLDECSRCLHYEGTKFVWEKLVQPGTLNPSDGTTLGVLNTASRHGDSTLATEVIQLFSERRVKLGVHHYEALLECYVQAGDLENAFQVLCIMADAGIQPDQSSTRSIFLALKDSPDRVDESSRILSALGKDHELPIAAVNVLLEALAKAGDMAKSLDLYRQIYELCPSGPNQQTFSHLLEGCKDAETTSYLTSEMHQFSLKVPQTTIDNLIRYIEYFASDGDLDVAFDYLSDLQSANSHTWLSRHTLSVVLRRCLEERDKRVWVIAEEANRRHMEIDPDLVEKMESFAQDLKEAVEEE</sequence>
<feature type="repeat" description="PPR" evidence="5">
    <location>
        <begin position="379"/>
        <end position="413"/>
    </location>
</feature>
<evidence type="ECO:0000256" key="4">
    <source>
        <dbReference type="ARBA" id="ARBA00044511"/>
    </source>
</evidence>
<dbReference type="EMBL" id="MU853409">
    <property type="protein sequence ID" value="KAK4134316.1"/>
    <property type="molecule type" value="Genomic_DNA"/>
</dbReference>
<reference evidence="9" key="2">
    <citation type="submission" date="2023-05" db="EMBL/GenBank/DDBJ databases">
        <authorList>
            <consortium name="Lawrence Berkeley National Laboratory"/>
            <person name="Steindorff A."/>
            <person name="Hensen N."/>
            <person name="Bonometti L."/>
            <person name="Westerberg I."/>
            <person name="Brannstrom I.O."/>
            <person name="Guillou S."/>
            <person name="Cros-Aarteil S."/>
            <person name="Calhoun S."/>
            <person name="Haridas S."/>
            <person name="Kuo A."/>
            <person name="Mondo S."/>
            <person name="Pangilinan J."/>
            <person name="Riley R."/>
            <person name="Labutti K."/>
            <person name="Andreopoulos B."/>
            <person name="Lipzen A."/>
            <person name="Chen C."/>
            <person name="Yanf M."/>
            <person name="Daum C."/>
            <person name="Ng V."/>
            <person name="Clum A."/>
            <person name="Ohm R."/>
            <person name="Martin F."/>
            <person name="Silar P."/>
            <person name="Natvig D."/>
            <person name="Lalanne C."/>
            <person name="Gautier V."/>
            <person name="Ament-Velasquez S.L."/>
            <person name="Kruys A."/>
            <person name="Hutchinson M.I."/>
            <person name="Powell A.J."/>
            <person name="Barry K."/>
            <person name="Miller A.N."/>
            <person name="Grigoriev I.V."/>
            <person name="Debuchy R."/>
            <person name="Gladieux P."/>
            <person name="Thoren M.H."/>
            <person name="Johannesson H."/>
        </authorList>
    </citation>
    <scope>NUCLEOTIDE SEQUENCE</scope>
    <source>
        <strain evidence="9">CBS 123565</strain>
    </source>
</reference>
<comment type="subunit">
    <text evidence="4">Binds to mitochondrial small subunit 15S rRNA.</text>
</comment>
<evidence type="ECO:0000256" key="3">
    <source>
        <dbReference type="ARBA" id="ARBA00044493"/>
    </source>
</evidence>
<evidence type="ECO:0000256" key="2">
    <source>
        <dbReference type="ARBA" id="ARBA00022737"/>
    </source>
</evidence>
<dbReference type="Gene3D" id="1.25.40.10">
    <property type="entry name" value="Tetratricopeptide repeat domain"/>
    <property type="match status" value="2"/>
</dbReference>
<comment type="function">
    <text evidence="3">Regulates mitochondrial small subunit maturation by controlling 15S rRNA 5'-end processing. Localizes to the 5' precursor of the 15S rRNA in a position that is subsequently occupied by mS47 in the mature yeast mtSSU. Uses structure and sequence-specific RNA recognition, binding to a single-stranded region of the precursor and specifically recognizing bases -6 to -1. The exchange of Ccm1 for mS47 is coupled to the irreversible removal of precursor rRNA that is accompanied by conformational changes of the mitoribosomal proteins uS5m and mS26. These conformational changes signal completion of 5'-end rRNA processing through protection of the mature 5'-end of the 15S rRNA and stabilization of mS47. The removal of the 5' precursor together with the dissociation of Ccm1 may be catalyzed by the 5'-3' exoribonuclease Pet127. Involved in the specific removal of group I introns in mitochondrial encoded transcripts.</text>
</comment>
<name>A0AAN6ZE06_9PEZI</name>
<feature type="compositionally biased region" description="Polar residues" evidence="6">
    <location>
        <begin position="67"/>
        <end position="77"/>
    </location>
</feature>
<accession>A0AAN6ZE06</accession>
<dbReference type="GO" id="GO:0020037">
    <property type="term" value="F:heme binding"/>
    <property type="evidence" value="ECO:0007669"/>
    <property type="project" value="InterPro"/>
</dbReference>
<evidence type="ECO:0000259" key="8">
    <source>
        <dbReference type="Pfam" id="PF23279"/>
    </source>
</evidence>
<dbReference type="Pfam" id="PF23279">
    <property type="entry name" value="TPR_25"/>
    <property type="match status" value="1"/>
</dbReference>
<feature type="domain" description="Tetratricopeptide repeats fungi 2" evidence="8">
    <location>
        <begin position="551"/>
        <end position="596"/>
    </location>
</feature>
<feature type="region of interest" description="Disordered" evidence="6">
    <location>
        <begin position="46"/>
        <end position="82"/>
    </location>
</feature>
<organism evidence="9 10">
    <name type="scientific">Trichocladium antarcticum</name>
    <dbReference type="NCBI Taxonomy" id="1450529"/>
    <lineage>
        <taxon>Eukaryota</taxon>
        <taxon>Fungi</taxon>
        <taxon>Dikarya</taxon>
        <taxon>Ascomycota</taxon>
        <taxon>Pezizomycotina</taxon>
        <taxon>Sordariomycetes</taxon>
        <taxon>Sordariomycetidae</taxon>
        <taxon>Sordariales</taxon>
        <taxon>Chaetomiaceae</taxon>
        <taxon>Trichocladium</taxon>
    </lineage>
</organism>
<dbReference type="GO" id="GO:0016705">
    <property type="term" value="F:oxidoreductase activity, acting on paired donors, with incorporation or reduction of molecular oxygen"/>
    <property type="evidence" value="ECO:0007669"/>
    <property type="project" value="InterPro"/>
</dbReference>
<dbReference type="AlphaFoldDB" id="A0AAN6ZE06"/>
<dbReference type="SUPFAM" id="SSF48264">
    <property type="entry name" value="Cytochrome P450"/>
    <property type="match status" value="1"/>
</dbReference>
<dbReference type="GO" id="GO:0004497">
    <property type="term" value="F:monooxygenase activity"/>
    <property type="evidence" value="ECO:0007669"/>
    <property type="project" value="InterPro"/>
</dbReference>
<evidence type="ECO:0000313" key="9">
    <source>
        <dbReference type="EMBL" id="KAK4134316.1"/>
    </source>
</evidence>
<dbReference type="PANTHER" id="PTHR47936">
    <property type="entry name" value="PPR_LONG DOMAIN-CONTAINING PROTEIN"/>
    <property type="match status" value="1"/>
</dbReference>
<protein>
    <recommendedName>
        <fullName evidence="11">Pentatricopeptide repeat protein</fullName>
    </recommendedName>
</protein>
<feature type="domain" description="Pentatricopeptide repeat-containing protein-mitochondrial" evidence="7">
    <location>
        <begin position="345"/>
        <end position="476"/>
    </location>
</feature>
<keyword evidence="2" id="KW-0677">Repeat</keyword>
<dbReference type="Pfam" id="PF23276">
    <property type="entry name" value="TPR_24"/>
    <property type="match status" value="1"/>
</dbReference>
<evidence type="ECO:0000256" key="1">
    <source>
        <dbReference type="ARBA" id="ARBA00006192"/>
    </source>
</evidence>
<evidence type="ECO:0000256" key="5">
    <source>
        <dbReference type="PROSITE-ProRule" id="PRU00708"/>
    </source>
</evidence>
<dbReference type="PANTHER" id="PTHR47936:SF1">
    <property type="entry name" value="PENTATRICOPEPTIDE REPEAT-CONTAINING PROTEIN GUN1, CHLOROPLASTIC"/>
    <property type="match status" value="1"/>
</dbReference>
<evidence type="ECO:0000259" key="7">
    <source>
        <dbReference type="Pfam" id="PF23276"/>
    </source>
</evidence>
<dbReference type="PROSITE" id="PS51375">
    <property type="entry name" value="PPR"/>
    <property type="match status" value="1"/>
</dbReference>
<dbReference type="NCBIfam" id="TIGR00756">
    <property type="entry name" value="PPR"/>
    <property type="match status" value="1"/>
</dbReference>
<keyword evidence="10" id="KW-1185">Reference proteome</keyword>
<dbReference type="InterPro" id="IPR002885">
    <property type="entry name" value="PPR_rpt"/>
</dbReference>
<dbReference type="Proteomes" id="UP001304895">
    <property type="component" value="Unassembled WGS sequence"/>
</dbReference>
<dbReference type="GO" id="GO:0005506">
    <property type="term" value="F:iron ion binding"/>
    <property type="evidence" value="ECO:0007669"/>
    <property type="project" value="InterPro"/>
</dbReference>
<reference evidence="9" key="1">
    <citation type="journal article" date="2023" name="Mol. Phylogenet. Evol.">
        <title>Genome-scale phylogeny and comparative genomics of the fungal order Sordariales.</title>
        <authorList>
            <person name="Hensen N."/>
            <person name="Bonometti L."/>
            <person name="Westerberg I."/>
            <person name="Brannstrom I.O."/>
            <person name="Guillou S."/>
            <person name="Cros-Aarteil S."/>
            <person name="Calhoun S."/>
            <person name="Haridas S."/>
            <person name="Kuo A."/>
            <person name="Mondo S."/>
            <person name="Pangilinan J."/>
            <person name="Riley R."/>
            <person name="LaButti K."/>
            <person name="Andreopoulos B."/>
            <person name="Lipzen A."/>
            <person name="Chen C."/>
            <person name="Yan M."/>
            <person name="Daum C."/>
            <person name="Ng V."/>
            <person name="Clum A."/>
            <person name="Steindorff A."/>
            <person name="Ohm R.A."/>
            <person name="Martin F."/>
            <person name="Silar P."/>
            <person name="Natvig D.O."/>
            <person name="Lalanne C."/>
            <person name="Gautier V."/>
            <person name="Ament-Velasquez S.L."/>
            <person name="Kruys A."/>
            <person name="Hutchinson M.I."/>
            <person name="Powell A.J."/>
            <person name="Barry K."/>
            <person name="Miller A.N."/>
            <person name="Grigoriev I.V."/>
            <person name="Debuchy R."/>
            <person name="Gladieux P."/>
            <person name="Hiltunen Thoren M."/>
            <person name="Johannesson H."/>
        </authorList>
    </citation>
    <scope>NUCLEOTIDE SEQUENCE</scope>
    <source>
        <strain evidence="9">CBS 123565</strain>
    </source>
</reference>
<dbReference type="InterPro" id="IPR011990">
    <property type="entry name" value="TPR-like_helical_dom_sf"/>
</dbReference>
<gene>
    <name evidence="9" type="ORF">BT67DRAFT_403395</name>
</gene>
<evidence type="ECO:0008006" key="11">
    <source>
        <dbReference type="Google" id="ProtNLM"/>
    </source>
</evidence>
<evidence type="ECO:0000256" key="6">
    <source>
        <dbReference type="SAM" id="MobiDB-lite"/>
    </source>
</evidence>